<evidence type="ECO:0000313" key="1">
    <source>
        <dbReference type="EMBL" id="KAF6036790.1"/>
    </source>
</evidence>
<protein>
    <submittedName>
        <fullName evidence="1">Uncharacterized protein</fullName>
    </submittedName>
</protein>
<dbReference type="Proteomes" id="UP000593567">
    <property type="component" value="Unassembled WGS sequence"/>
</dbReference>
<proteinExistence type="predicted"/>
<organism evidence="1 2">
    <name type="scientific">Bugula neritina</name>
    <name type="common">Brown bryozoan</name>
    <name type="synonym">Sertularia neritina</name>
    <dbReference type="NCBI Taxonomy" id="10212"/>
    <lineage>
        <taxon>Eukaryota</taxon>
        <taxon>Metazoa</taxon>
        <taxon>Spiralia</taxon>
        <taxon>Lophotrochozoa</taxon>
        <taxon>Bryozoa</taxon>
        <taxon>Gymnolaemata</taxon>
        <taxon>Cheilostomatida</taxon>
        <taxon>Flustrina</taxon>
        <taxon>Buguloidea</taxon>
        <taxon>Bugulidae</taxon>
        <taxon>Bugula</taxon>
    </lineage>
</organism>
<dbReference type="AlphaFoldDB" id="A0A7J7KDQ7"/>
<evidence type="ECO:0000313" key="2">
    <source>
        <dbReference type="Proteomes" id="UP000593567"/>
    </source>
</evidence>
<comment type="caution">
    <text evidence="1">The sequence shown here is derived from an EMBL/GenBank/DDBJ whole genome shotgun (WGS) entry which is preliminary data.</text>
</comment>
<sequence>MLERKNIHSVYFFQRGLMLTPVTSYRSSHKLILQSQVNTLVRDMTHIKLQKCFKWILAIGVLLSPTT</sequence>
<name>A0A7J7KDQ7_BUGNE</name>
<dbReference type="EMBL" id="VXIV02000673">
    <property type="protein sequence ID" value="KAF6036790.1"/>
    <property type="molecule type" value="Genomic_DNA"/>
</dbReference>
<keyword evidence="2" id="KW-1185">Reference proteome</keyword>
<accession>A0A7J7KDQ7</accession>
<reference evidence="1" key="1">
    <citation type="submission" date="2020-06" db="EMBL/GenBank/DDBJ databases">
        <title>Draft genome of Bugula neritina, a colonial animal packing powerful symbionts and potential medicines.</title>
        <authorList>
            <person name="Rayko M."/>
        </authorList>
    </citation>
    <scope>NUCLEOTIDE SEQUENCE [LARGE SCALE GENOMIC DNA]</scope>
    <source>
        <strain evidence="1">Kwan_BN1</strain>
    </source>
</reference>
<gene>
    <name evidence="1" type="ORF">EB796_004907</name>
</gene>